<keyword evidence="3" id="KW-1185">Reference proteome</keyword>
<gene>
    <name evidence="2" type="ORF">F0L46_19200</name>
</gene>
<dbReference type="RefSeq" id="WP_149820532.1">
    <property type="nucleotide sequence ID" value="NZ_VUOA01000034.1"/>
</dbReference>
<name>A0A5B2V808_9HYPH</name>
<proteinExistence type="predicted"/>
<dbReference type="Proteomes" id="UP000323142">
    <property type="component" value="Unassembled WGS sequence"/>
</dbReference>
<dbReference type="InterPro" id="IPR001466">
    <property type="entry name" value="Beta-lactam-related"/>
</dbReference>
<dbReference type="Gene3D" id="3.40.710.10">
    <property type="entry name" value="DD-peptidase/beta-lactamase superfamily"/>
    <property type="match status" value="1"/>
</dbReference>
<comment type="caution">
    <text evidence="2">The sequence shown here is derived from an EMBL/GenBank/DDBJ whole genome shotgun (WGS) entry which is preliminary data.</text>
</comment>
<reference evidence="2 3" key="1">
    <citation type="submission" date="2019-09" db="EMBL/GenBank/DDBJ databases">
        <title>Salinarimonas rosea gen. nov., sp. nov., a new member of the a-2 subgroup of the Proteobacteria.</title>
        <authorList>
            <person name="Liu J."/>
        </authorList>
    </citation>
    <scope>NUCLEOTIDE SEQUENCE [LARGE SCALE GENOMIC DNA]</scope>
    <source>
        <strain evidence="2 3">BN140002</strain>
    </source>
</reference>
<accession>A0A5B2V808</accession>
<protein>
    <submittedName>
        <fullName evidence="2">Beta-lactamase family protein</fullName>
    </submittedName>
</protein>
<dbReference type="PANTHER" id="PTHR43283">
    <property type="entry name" value="BETA-LACTAMASE-RELATED"/>
    <property type="match status" value="1"/>
</dbReference>
<feature type="domain" description="Beta-lactamase-related" evidence="1">
    <location>
        <begin position="2"/>
        <end position="85"/>
    </location>
</feature>
<dbReference type="SUPFAM" id="SSF56601">
    <property type="entry name" value="beta-lactamase/transpeptidase-like"/>
    <property type="match status" value="1"/>
</dbReference>
<sequence length="98" mass="10793">MPNDAVFRVHSMTKPFTSAAAMMLMGEDRIQLTDPVSKCRPELKTRQVSVPSANELTRIVHAAALAERQPTIQDLLRHTAGFAYGEITTNPLVKQACT</sequence>
<dbReference type="OrthoDB" id="9808046at2"/>
<reference evidence="2 3" key="2">
    <citation type="submission" date="2019-09" db="EMBL/GenBank/DDBJ databases">
        <authorList>
            <person name="Jin C."/>
        </authorList>
    </citation>
    <scope>NUCLEOTIDE SEQUENCE [LARGE SCALE GENOMIC DNA]</scope>
    <source>
        <strain evidence="2 3">BN140002</strain>
    </source>
</reference>
<dbReference type="Pfam" id="PF00144">
    <property type="entry name" value="Beta-lactamase"/>
    <property type="match status" value="1"/>
</dbReference>
<evidence type="ECO:0000259" key="1">
    <source>
        <dbReference type="Pfam" id="PF00144"/>
    </source>
</evidence>
<evidence type="ECO:0000313" key="3">
    <source>
        <dbReference type="Proteomes" id="UP000323142"/>
    </source>
</evidence>
<dbReference type="AlphaFoldDB" id="A0A5B2V808"/>
<dbReference type="InterPro" id="IPR050789">
    <property type="entry name" value="Diverse_Enzym_Activities"/>
</dbReference>
<dbReference type="PANTHER" id="PTHR43283:SF3">
    <property type="entry name" value="BETA-LACTAMASE FAMILY PROTEIN (AFU_ORTHOLOGUE AFUA_5G07500)"/>
    <property type="match status" value="1"/>
</dbReference>
<dbReference type="InterPro" id="IPR012338">
    <property type="entry name" value="Beta-lactam/transpept-like"/>
</dbReference>
<organism evidence="2 3">
    <name type="scientific">Salinarimonas soli</name>
    <dbReference type="NCBI Taxonomy" id="1638099"/>
    <lineage>
        <taxon>Bacteria</taxon>
        <taxon>Pseudomonadati</taxon>
        <taxon>Pseudomonadota</taxon>
        <taxon>Alphaproteobacteria</taxon>
        <taxon>Hyphomicrobiales</taxon>
        <taxon>Salinarimonadaceae</taxon>
        <taxon>Salinarimonas</taxon>
    </lineage>
</organism>
<evidence type="ECO:0000313" key="2">
    <source>
        <dbReference type="EMBL" id="KAA2235623.1"/>
    </source>
</evidence>
<dbReference type="EMBL" id="VUOA01000034">
    <property type="protein sequence ID" value="KAA2235623.1"/>
    <property type="molecule type" value="Genomic_DNA"/>
</dbReference>